<protein>
    <recommendedName>
        <fullName evidence="11">8-oxo-dGTP diphosphatase</fullName>
        <ecNumber evidence="11">3.6.1.55</ecNumber>
    </recommendedName>
</protein>
<evidence type="ECO:0000256" key="3">
    <source>
        <dbReference type="ARBA" id="ARBA00022457"/>
    </source>
</evidence>
<dbReference type="PROSITE" id="PS51462">
    <property type="entry name" value="NUDIX"/>
    <property type="match status" value="1"/>
</dbReference>
<name>A0ABW0EMQ3_9PSEU</name>
<evidence type="ECO:0000256" key="8">
    <source>
        <dbReference type="ARBA" id="ARBA00022842"/>
    </source>
</evidence>
<keyword evidence="4" id="KW-0235">DNA replication</keyword>
<evidence type="ECO:0000313" key="13">
    <source>
        <dbReference type="EMBL" id="MFC5287249.1"/>
    </source>
</evidence>
<dbReference type="InterPro" id="IPR000086">
    <property type="entry name" value="NUDIX_hydrolase_dom"/>
</dbReference>
<keyword evidence="7 13" id="KW-0378">Hydrolase</keyword>
<keyword evidence="5" id="KW-0479">Metal-binding</keyword>
<evidence type="ECO:0000256" key="5">
    <source>
        <dbReference type="ARBA" id="ARBA00022723"/>
    </source>
</evidence>
<evidence type="ECO:0000256" key="6">
    <source>
        <dbReference type="ARBA" id="ARBA00022763"/>
    </source>
</evidence>
<evidence type="ECO:0000256" key="4">
    <source>
        <dbReference type="ARBA" id="ARBA00022705"/>
    </source>
</evidence>
<comment type="similarity">
    <text evidence="2">Belongs to the Nudix hydrolase family.</text>
</comment>
<dbReference type="CDD" id="cd03425">
    <property type="entry name" value="NUDIX_MutT_NudA_like"/>
    <property type="match status" value="1"/>
</dbReference>
<evidence type="ECO:0000256" key="9">
    <source>
        <dbReference type="ARBA" id="ARBA00023204"/>
    </source>
</evidence>
<dbReference type="GO" id="GO:0016787">
    <property type="term" value="F:hydrolase activity"/>
    <property type="evidence" value="ECO:0007669"/>
    <property type="project" value="UniProtKB-KW"/>
</dbReference>
<dbReference type="EC" id="3.6.1.55" evidence="11"/>
<keyword evidence="6" id="KW-0227">DNA damage</keyword>
<keyword evidence="14" id="KW-1185">Reference proteome</keyword>
<reference evidence="14" key="1">
    <citation type="journal article" date="2019" name="Int. J. Syst. Evol. Microbiol.">
        <title>The Global Catalogue of Microorganisms (GCM) 10K type strain sequencing project: providing services to taxonomists for standard genome sequencing and annotation.</title>
        <authorList>
            <consortium name="The Broad Institute Genomics Platform"/>
            <consortium name="The Broad Institute Genome Sequencing Center for Infectious Disease"/>
            <person name="Wu L."/>
            <person name="Ma J."/>
        </authorList>
    </citation>
    <scope>NUCLEOTIDE SEQUENCE [LARGE SCALE GENOMIC DNA]</scope>
    <source>
        <strain evidence="14">CCUG 59778</strain>
    </source>
</reference>
<proteinExistence type="inferred from homology"/>
<comment type="caution">
    <text evidence="13">The sequence shown here is derived from an EMBL/GenBank/DDBJ whole genome shotgun (WGS) entry which is preliminary data.</text>
</comment>
<evidence type="ECO:0000256" key="7">
    <source>
        <dbReference type="ARBA" id="ARBA00022801"/>
    </source>
</evidence>
<dbReference type="PRINTS" id="PR00502">
    <property type="entry name" value="NUDIXFAMILY"/>
</dbReference>
<dbReference type="Gene3D" id="3.90.79.10">
    <property type="entry name" value="Nucleoside Triphosphate Pyrophosphohydrolase"/>
    <property type="match status" value="1"/>
</dbReference>
<dbReference type="RefSeq" id="WP_378245987.1">
    <property type="nucleotide sequence ID" value="NZ_JBHSKF010000003.1"/>
</dbReference>
<evidence type="ECO:0000256" key="1">
    <source>
        <dbReference type="ARBA" id="ARBA00001946"/>
    </source>
</evidence>
<sequence length="233" mass="24710">MRIPLPPRAVAAALTDSGVLGAEPAALVVPGEDVCVGEHRLRVVHLDVDGLRAVAAGRVPVALDVGIEAVADGTELTVAARGPHGWAEGLRERIARRAAVLAEARVVVGAAVLRRGRVLAQQRAYPPEAAGLWEFPGGRVEPGESDADAVRRECREELGIEVRPLEVIGPDVAIAEDLVLRLYAAEAPTGTPRALEHQAVRWLTEQDIDSVEWLPADRVLLPALRGRLAAPVG</sequence>
<dbReference type="InterPro" id="IPR020476">
    <property type="entry name" value="Nudix_hydrolase"/>
</dbReference>
<organism evidence="13 14">
    <name type="scientific">Actinokineospora guangxiensis</name>
    <dbReference type="NCBI Taxonomy" id="1490288"/>
    <lineage>
        <taxon>Bacteria</taxon>
        <taxon>Bacillati</taxon>
        <taxon>Actinomycetota</taxon>
        <taxon>Actinomycetes</taxon>
        <taxon>Pseudonocardiales</taxon>
        <taxon>Pseudonocardiaceae</taxon>
        <taxon>Actinokineospora</taxon>
    </lineage>
</organism>
<evidence type="ECO:0000256" key="2">
    <source>
        <dbReference type="ARBA" id="ARBA00005582"/>
    </source>
</evidence>
<dbReference type="InterPro" id="IPR047127">
    <property type="entry name" value="MutT-like"/>
</dbReference>
<comment type="cofactor">
    <cofactor evidence="1">
        <name>Mg(2+)</name>
        <dbReference type="ChEBI" id="CHEBI:18420"/>
    </cofactor>
</comment>
<evidence type="ECO:0000256" key="10">
    <source>
        <dbReference type="ARBA" id="ARBA00035861"/>
    </source>
</evidence>
<keyword evidence="8" id="KW-0460">Magnesium</keyword>
<dbReference type="Proteomes" id="UP001596157">
    <property type="component" value="Unassembled WGS sequence"/>
</dbReference>
<evidence type="ECO:0000259" key="12">
    <source>
        <dbReference type="PROSITE" id="PS51462"/>
    </source>
</evidence>
<comment type="catalytic activity">
    <reaction evidence="10">
        <text>8-oxo-dGTP + H2O = 8-oxo-dGMP + diphosphate + H(+)</text>
        <dbReference type="Rhea" id="RHEA:31575"/>
        <dbReference type="ChEBI" id="CHEBI:15377"/>
        <dbReference type="ChEBI" id="CHEBI:15378"/>
        <dbReference type="ChEBI" id="CHEBI:33019"/>
        <dbReference type="ChEBI" id="CHEBI:63224"/>
        <dbReference type="ChEBI" id="CHEBI:77896"/>
        <dbReference type="EC" id="3.6.1.55"/>
    </reaction>
</comment>
<evidence type="ECO:0000313" key="14">
    <source>
        <dbReference type="Proteomes" id="UP001596157"/>
    </source>
</evidence>
<gene>
    <name evidence="13" type="ORF">ACFPM7_09330</name>
</gene>
<dbReference type="SUPFAM" id="SSF55811">
    <property type="entry name" value="Nudix"/>
    <property type="match status" value="1"/>
</dbReference>
<accession>A0ABW0EMQ3</accession>
<evidence type="ECO:0000256" key="11">
    <source>
        <dbReference type="ARBA" id="ARBA00038905"/>
    </source>
</evidence>
<keyword evidence="9" id="KW-0234">DNA repair</keyword>
<dbReference type="PANTHER" id="PTHR47707">
    <property type="entry name" value="8-OXO-DGTP DIPHOSPHATASE"/>
    <property type="match status" value="1"/>
</dbReference>
<feature type="domain" description="Nudix hydrolase" evidence="12">
    <location>
        <begin position="103"/>
        <end position="228"/>
    </location>
</feature>
<dbReference type="PANTHER" id="PTHR47707:SF1">
    <property type="entry name" value="NUDIX HYDROLASE FAMILY PROTEIN"/>
    <property type="match status" value="1"/>
</dbReference>
<keyword evidence="3" id="KW-0515">Mutator protein</keyword>
<dbReference type="EMBL" id="JBHSKF010000003">
    <property type="protein sequence ID" value="MFC5287249.1"/>
    <property type="molecule type" value="Genomic_DNA"/>
</dbReference>
<dbReference type="Pfam" id="PF00293">
    <property type="entry name" value="NUDIX"/>
    <property type="match status" value="1"/>
</dbReference>
<dbReference type="InterPro" id="IPR015797">
    <property type="entry name" value="NUDIX_hydrolase-like_dom_sf"/>
</dbReference>